<feature type="compositionally biased region" description="Basic and acidic residues" evidence="1">
    <location>
        <begin position="55"/>
        <end position="67"/>
    </location>
</feature>
<protein>
    <submittedName>
        <fullName evidence="2">Hypp1634 protein</fullName>
    </submittedName>
</protein>
<accession>A0A8J9ZJB5</accession>
<evidence type="ECO:0000256" key="1">
    <source>
        <dbReference type="SAM" id="MobiDB-lite"/>
    </source>
</evidence>
<dbReference type="AlphaFoldDB" id="A0A8J9ZJB5"/>
<keyword evidence="3" id="KW-1185">Reference proteome</keyword>
<gene>
    <name evidence="2" type="primary">Hypp1634</name>
    <name evidence="2" type="ORF">BLAG_LOCUS14707</name>
</gene>
<evidence type="ECO:0000313" key="3">
    <source>
        <dbReference type="Proteomes" id="UP000838412"/>
    </source>
</evidence>
<evidence type="ECO:0000313" key="2">
    <source>
        <dbReference type="EMBL" id="CAH1256262.1"/>
    </source>
</evidence>
<organism evidence="2 3">
    <name type="scientific">Branchiostoma lanceolatum</name>
    <name type="common">Common lancelet</name>
    <name type="synonym">Amphioxus lanceolatum</name>
    <dbReference type="NCBI Taxonomy" id="7740"/>
    <lineage>
        <taxon>Eukaryota</taxon>
        <taxon>Metazoa</taxon>
        <taxon>Chordata</taxon>
        <taxon>Cephalochordata</taxon>
        <taxon>Leptocardii</taxon>
        <taxon>Amphioxiformes</taxon>
        <taxon>Branchiostomatidae</taxon>
        <taxon>Branchiostoma</taxon>
    </lineage>
</organism>
<sequence length="109" mass="12338">MKRRRTLVYGCRCLWKCSGGEENFLNKYDSKGSPKLSHRSKRPCVEGRWRNVAREGGTEGVRERARGEIPPGKSRLPCSSRHGPESEATHPFGWSPEQWGKAWVICGVP</sequence>
<dbReference type="EMBL" id="OV696688">
    <property type="protein sequence ID" value="CAH1256262.1"/>
    <property type="molecule type" value="Genomic_DNA"/>
</dbReference>
<name>A0A8J9ZJB5_BRALA</name>
<dbReference type="Proteomes" id="UP000838412">
    <property type="component" value="Chromosome 3"/>
</dbReference>
<feature type="region of interest" description="Disordered" evidence="1">
    <location>
        <begin position="55"/>
        <end position="93"/>
    </location>
</feature>
<proteinExistence type="predicted"/>
<reference evidence="2" key="1">
    <citation type="submission" date="2022-01" db="EMBL/GenBank/DDBJ databases">
        <authorList>
            <person name="Braso-Vives M."/>
        </authorList>
    </citation>
    <scope>NUCLEOTIDE SEQUENCE</scope>
</reference>